<dbReference type="EMBL" id="LAZR01063699">
    <property type="protein sequence ID" value="KKK58992.1"/>
    <property type="molecule type" value="Genomic_DNA"/>
</dbReference>
<sequence>MNKFEVGDRIQLCDTSCQEIFNDGYTGEKGIVIKLGKKRGRCYTHGIVWYDIKIKIREKEGWTLSNYLEKLEGTLSKYDEYVARINALDNGWDKEADDIGSEIYDNNESQVCYYLAITTRNNKRKNHYNQHICILEGVSREHIISFDYNTQCEKMSALKKALLYLLDHSDIKKDLVGQEVNTDIDGKMYKVKELKEV</sequence>
<comment type="caution">
    <text evidence="1">The sequence shown here is derived from an EMBL/GenBank/DDBJ whole genome shotgun (WGS) entry which is preliminary data.</text>
</comment>
<dbReference type="AlphaFoldDB" id="A0A0F8WPZ6"/>
<reference evidence="1" key="1">
    <citation type="journal article" date="2015" name="Nature">
        <title>Complex archaea that bridge the gap between prokaryotes and eukaryotes.</title>
        <authorList>
            <person name="Spang A."/>
            <person name="Saw J.H."/>
            <person name="Jorgensen S.L."/>
            <person name="Zaremba-Niedzwiedzka K."/>
            <person name="Martijn J."/>
            <person name="Lind A.E."/>
            <person name="van Eijk R."/>
            <person name="Schleper C."/>
            <person name="Guy L."/>
            <person name="Ettema T.J."/>
        </authorList>
    </citation>
    <scope>NUCLEOTIDE SEQUENCE</scope>
</reference>
<organism evidence="1">
    <name type="scientific">marine sediment metagenome</name>
    <dbReference type="NCBI Taxonomy" id="412755"/>
    <lineage>
        <taxon>unclassified sequences</taxon>
        <taxon>metagenomes</taxon>
        <taxon>ecological metagenomes</taxon>
    </lineage>
</organism>
<name>A0A0F8WPZ6_9ZZZZ</name>
<proteinExistence type="predicted"/>
<protein>
    <submittedName>
        <fullName evidence="1">Uncharacterized protein</fullName>
    </submittedName>
</protein>
<gene>
    <name evidence="1" type="ORF">LCGC14_3038830</name>
</gene>
<evidence type="ECO:0000313" key="1">
    <source>
        <dbReference type="EMBL" id="KKK58992.1"/>
    </source>
</evidence>
<accession>A0A0F8WPZ6</accession>